<proteinExistence type="predicted"/>
<evidence type="ECO:0000256" key="5">
    <source>
        <dbReference type="ARBA" id="ARBA00023157"/>
    </source>
</evidence>
<keyword evidence="1" id="KW-0001">2Fe-2S</keyword>
<dbReference type="PANTHER" id="PTHR13847">
    <property type="entry name" value="SARCOSINE DEHYDROGENASE-RELATED"/>
    <property type="match status" value="1"/>
</dbReference>
<dbReference type="CDD" id="cd03477">
    <property type="entry name" value="Rieske_YhfW_C"/>
    <property type="match status" value="1"/>
</dbReference>
<name>A0ABT5VJJ2_9BACI</name>
<dbReference type="InterPro" id="IPR038010">
    <property type="entry name" value="YhfW_C"/>
</dbReference>
<evidence type="ECO:0000313" key="7">
    <source>
        <dbReference type="EMBL" id="MDE5415610.1"/>
    </source>
</evidence>
<dbReference type="InterPro" id="IPR017941">
    <property type="entry name" value="Rieske_2Fe-2S"/>
</dbReference>
<dbReference type="EMBL" id="JAOTPO010000018">
    <property type="protein sequence ID" value="MDE5415610.1"/>
    <property type="molecule type" value="Genomic_DNA"/>
</dbReference>
<dbReference type="Gene3D" id="3.50.50.60">
    <property type="entry name" value="FAD/NAD(P)-binding domain"/>
    <property type="match status" value="1"/>
</dbReference>
<dbReference type="RefSeq" id="WP_275120212.1">
    <property type="nucleotide sequence ID" value="NZ_JAOTPO010000018.1"/>
</dbReference>
<dbReference type="Gene3D" id="3.30.9.10">
    <property type="entry name" value="D-Amino Acid Oxidase, subunit A, domain 2"/>
    <property type="match status" value="1"/>
</dbReference>
<dbReference type="InterPro" id="IPR036188">
    <property type="entry name" value="FAD/NAD-bd_sf"/>
</dbReference>
<evidence type="ECO:0000259" key="6">
    <source>
        <dbReference type="PROSITE" id="PS51296"/>
    </source>
</evidence>
<gene>
    <name evidence="7" type="ORF">N7Z68_19880</name>
</gene>
<dbReference type="PROSITE" id="PS51296">
    <property type="entry name" value="RIESKE"/>
    <property type="match status" value="1"/>
</dbReference>
<keyword evidence="8" id="KW-1185">Reference proteome</keyword>
<dbReference type="Proteomes" id="UP001148125">
    <property type="component" value="Unassembled WGS sequence"/>
</dbReference>
<evidence type="ECO:0000256" key="2">
    <source>
        <dbReference type="ARBA" id="ARBA00022723"/>
    </source>
</evidence>
<dbReference type="InterPro" id="IPR005805">
    <property type="entry name" value="Rieske_Fe-S_prot_C"/>
</dbReference>
<accession>A0ABT5VJJ2</accession>
<feature type="domain" description="Rieske" evidence="6">
    <location>
        <begin position="428"/>
        <end position="515"/>
    </location>
</feature>
<dbReference type="Gene3D" id="2.102.10.10">
    <property type="entry name" value="Rieske [2Fe-2S] iron-sulphur domain"/>
    <property type="match status" value="1"/>
</dbReference>
<sequence>MTMNFENNNHQLPRFPEPYWRDEINFPSFSPLRENISADVGIVGAGITGITLAYLLSQAGLKIALIDAGVILNGTTGHTTAKVTAQHGVIYDEFIGNLGEEKTKLYYHANEQALAFIKNTVDSLKIDCDFKEQDAYIYTNSEQELNKLEKEAKAYEQLGIPGALLDSMPLQLPMKKALVMRNQAQFHPIKYLLPLVEEIQKAGGQIYENTTAVNIEEEDQPKIITRNGQYIACKYAVSCSHFPFYDGMGFYFARMHPERSYIVAVKSEQPYPGGMYITSESPTRSVRSTPIGNEELLLLSGDGHKTGKGVNTIKHYEALAQFGKDVLGVTDIRYRWSAQDLYTLDKVPYVGPITSTKENILVATGYRKWGMTNSTAAAMMLKDLILEGRHLYEDIFTPSRFNADPSIKELVKKNADVAVELVKGKLERVDKFPEDVKKGEGTHVKVDGKKAGAYRDEDGKLHCVDTTCTHMGCEVEWNDGDRTWDCPCHGSRFSIEGDVIEGPADQPLKKLAVDE</sequence>
<protein>
    <submittedName>
        <fullName evidence="7">FAD-dependent oxidoreductase</fullName>
    </submittedName>
</protein>
<dbReference type="PRINTS" id="PR00162">
    <property type="entry name" value="RIESKE"/>
</dbReference>
<evidence type="ECO:0000256" key="1">
    <source>
        <dbReference type="ARBA" id="ARBA00022714"/>
    </source>
</evidence>
<keyword evidence="5" id="KW-1015">Disulfide bond</keyword>
<evidence type="ECO:0000256" key="3">
    <source>
        <dbReference type="ARBA" id="ARBA00023004"/>
    </source>
</evidence>
<keyword evidence="2" id="KW-0479">Metal-binding</keyword>
<dbReference type="PANTHER" id="PTHR13847:SF274">
    <property type="entry name" value="RIESKE 2FE-2S IRON-SULFUR PROTEIN YHFW-RELATED"/>
    <property type="match status" value="1"/>
</dbReference>
<dbReference type="Pfam" id="PF01266">
    <property type="entry name" value="DAO"/>
    <property type="match status" value="1"/>
</dbReference>
<dbReference type="SUPFAM" id="SSF51971">
    <property type="entry name" value="Nucleotide-binding domain"/>
    <property type="match status" value="1"/>
</dbReference>
<keyword evidence="3" id="KW-0408">Iron</keyword>
<evidence type="ECO:0000256" key="4">
    <source>
        <dbReference type="ARBA" id="ARBA00023014"/>
    </source>
</evidence>
<reference evidence="7" key="1">
    <citation type="submission" date="2024-05" db="EMBL/GenBank/DDBJ databases">
        <title>Alkalihalobacillus sp. strain MEB203 novel alkaliphilic bacterium from Lonar Lake, India.</title>
        <authorList>
            <person name="Joshi A."/>
            <person name="Thite S."/>
            <person name="Mengade P."/>
        </authorList>
    </citation>
    <scope>NUCLEOTIDE SEQUENCE</scope>
    <source>
        <strain evidence="7">MEB 203</strain>
    </source>
</reference>
<dbReference type="SUPFAM" id="SSF50022">
    <property type="entry name" value="ISP domain"/>
    <property type="match status" value="1"/>
</dbReference>
<keyword evidence="4" id="KW-0411">Iron-sulfur</keyword>
<dbReference type="InterPro" id="IPR006076">
    <property type="entry name" value="FAD-dep_OxRdtase"/>
</dbReference>
<evidence type="ECO:0000313" key="8">
    <source>
        <dbReference type="Proteomes" id="UP001148125"/>
    </source>
</evidence>
<comment type="caution">
    <text evidence="7">The sequence shown here is derived from an EMBL/GenBank/DDBJ whole genome shotgun (WGS) entry which is preliminary data.</text>
</comment>
<dbReference type="InterPro" id="IPR036922">
    <property type="entry name" value="Rieske_2Fe-2S_sf"/>
</dbReference>
<dbReference type="Pfam" id="PF00355">
    <property type="entry name" value="Rieske"/>
    <property type="match status" value="1"/>
</dbReference>
<organism evidence="7 8">
    <name type="scientific">Alkalihalobacterium chitinilyticum</name>
    <dbReference type="NCBI Taxonomy" id="2980103"/>
    <lineage>
        <taxon>Bacteria</taxon>
        <taxon>Bacillati</taxon>
        <taxon>Bacillota</taxon>
        <taxon>Bacilli</taxon>
        <taxon>Bacillales</taxon>
        <taxon>Bacillaceae</taxon>
        <taxon>Alkalihalobacterium</taxon>
    </lineage>
</organism>